<dbReference type="InterPro" id="IPR036852">
    <property type="entry name" value="Peptidase_S8/S53_dom_sf"/>
</dbReference>
<sequence length="451" mass="45066">MRTGKHRRPLPRFAAAMLALVTVAGGGLLTAPAPAGAADTVRGLQWHLDTLRIPEAHKLTRGRGVTVAVIDGGVHAAHPDLKGQVLKGTSLSSAVPADGRADPDREKGHGTAMAGIIAGRGGGSMRLLGIAPEAKILPVALGQPREWDIAGGIRWAADAGADVINLSIGAPGSDPQITEAVQYALGKGAVLVAAAGNRRTAQAVPTPANVPGVLTVGATGKSGSRWSGSVTGPELGLAAPGERIISPAPPPVSPNGYGVGDGTSDAAAIVSGVAALVRSRYPKLDAANVVNRLIRTARDRGAPGRDPEYGFGGVDVLAALTATVSEVDGNPLLAGGSAKPTGSGADAAADDSGDDRPAVSFGLADNAPIQLALCLLVVLLAGAVIVALIVVNRRAARRRVPPGPPTRPHQPDPYPSGPRQPGPVAGAAPPGPYPPYPPGPGPHAPPGPPGR</sequence>
<keyword evidence="7" id="KW-0812">Transmembrane</keyword>
<keyword evidence="4 5" id="KW-0720">Serine protease</keyword>
<accession>A0A7D5YGT5</accession>
<dbReference type="InterPro" id="IPR015500">
    <property type="entry name" value="Peptidase_S8_subtilisin-rel"/>
</dbReference>
<dbReference type="PANTHER" id="PTHR43806:SF11">
    <property type="entry name" value="CEREVISIN-RELATED"/>
    <property type="match status" value="1"/>
</dbReference>
<evidence type="ECO:0000256" key="2">
    <source>
        <dbReference type="ARBA" id="ARBA00022670"/>
    </source>
</evidence>
<feature type="domain" description="Peptidase S8/S53" evidence="9">
    <location>
        <begin position="62"/>
        <end position="312"/>
    </location>
</feature>
<dbReference type="InterPro" id="IPR050131">
    <property type="entry name" value="Peptidase_S8_subtilisin-like"/>
</dbReference>
<evidence type="ECO:0000259" key="9">
    <source>
        <dbReference type="Pfam" id="PF00082"/>
    </source>
</evidence>
<keyword evidence="8" id="KW-0732">Signal</keyword>
<comment type="similarity">
    <text evidence="1 5">Belongs to the peptidase S8 family.</text>
</comment>
<evidence type="ECO:0000256" key="1">
    <source>
        <dbReference type="ARBA" id="ARBA00011073"/>
    </source>
</evidence>
<dbReference type="Pfam" id="PF00082">
    <property type="entry name" value="Peptidase_S8"/>
    <property type="match status" value="1"/>
</dbReference>
<keyword evidence="7" id="KW-1133">Transmembrane helix</keyword>
<proteinExistence type="inferred from homology"/>
<keyword evidence="7" id="KW-0472">Membrane</keyword>
<organism evidence="10">
    <name type="scientific">Micromonospora carbonacea</name>
    <dbReference type="NCBI Taxonomy" id="47853"/>
    <lineage>
        <taxon>Bacteria</taxon>
        <taxon>Bacillati</taxon>
        <taxon>Actinomycetota</taxon>
        <taxon>Actinomycetes</taxon>
        <taxon>Micromonosporales</taxon>
        <taxon>Micromonosporaceae</taxon>
        <taxon>Micromonospora</taxon>
    </lineage>
</organism>
<feature type="transmembrane region" description="Helical" evidence="7">
    <location>
        <begin position="369"/>
        <end position="391"/>
    </location>
</feature>
<dbReference type="AlphaFoldDB" id="A0A7D5YGT5"/>
<dbReference type="PROSITE" id="PS51892">
    <property type="entry name" value="SUBTILASE"/>
    <property type="match status" value="1"/>
</dbReference>
<evidence type="ECO:0000256" key="5">
    <source>
        <dbReference type="PROSITE-ProRule" id="PRU01240"/>
    </source>
</evidence>
<dbReference type="PRINTS" id="PR00723">
    <property type="entry name" value="SUBTILISIN"/>
</dbReference>
<dbReference type="PANTHER" id="PTHR43806">
    <property type="entry name" value="PEPTIDASE S8"/>
    <property type="match status" value="1"/>
</dbReference>
<feature type="active site" description="Charge relay system" evidence="5">
    <location>
        <position position="109"/>
    </location>
</feature>
<dbReference type="Gene3D" id="3.40.50.200">
    <property type="entry name" value="Peptidase S8/S53 domain"/>
    <property type="match status" value="1"/>
</dbReference>
<feature type="region of interest" description="Disordered" evidence="6">
    <location>
        <begin position="331"/>
        <end position="354"/>
    </location>
</feature>
<keyword evidence="3 5" id="KW-0378">Hydrolase</keyword>
<dbReference type="GO" id="GO:0004252">
    <property type="term" value="F:serine-type endopeptidase activity"/>
    <property type="evidence" value="ECO:0007669"/>
    <property type="project" value="UniProtKB-UniRule"/>
</dbReference>
<gene>
    <name evidence="10" type="ORF">HZU44_02475</name>
</gene>
<protein>
    <submittedName>
        <fullName evidence="10">S8 family serine peptidase</fullName>
    </submittedName>
</protein>
<feature type="active site" description="Charge relay system" evidence="5">
    <location>
        <position position="264"/>
    </location>
</feature>
<dbReference type="SUPFAM" id="SSF52743">
    <property type="entry name" value="Subtilisin-like"/>
    <property type="match status" value="1"/>
</dbReference>
<feature type="region of interest" description="Disordered" evidence="6">
    <location>
        <begin position="398"/>
        <end position="451"/>
    </location>
</feature>
<evidence type="ECO:0000256" key="8">
    <source>
        <dbReference type="SAM" id="SignalP"/>
    </source>
</evidence>
<keyword evidence="2 5" id="KW-0645">Protease</keyword>
<feature type="active site" description="Charge relay system" evidence="5">
    <location>
        <position position="71"/>
    </location>
</feature>
<evidence type="ECO:0000256" key="6">
    <source>
        <dbReference type="SAM" id="MobiDB-lite"/>
    </source>
</evidence>
<evidence type="ECO:0000313" key="10">
    <source>
        <dbReference type="EMBL" id="QLJ99076.1"/>
    </source>
</evidence>
<feature type="compositionally biased region" description="Pro residues" evidence="6">
    <location>
        <begin position="429"/>
        <end position="451"/>
    </location>
</feature>
<evidence type="ECO:0000256" key="4">
    <source>
        <dbReference type="ARBA" id="ARBA00022825"/>
    </source>
</evidence>
<name>A0A7D5YGT5_9ACTN</name>
<dbReference type="InterPro" id="IPR000209">
    <property type="entry name" value="Peptidase_S8/S53_dom"/>
</dbReference>
<dbReference type="EMBL" id="CP058905">
    <property type="protein sequence ID" value="QLJ99076.1"/>
    <property type="molecule type" value="Genomic_DNA"/>
</dbReference>
<feature type="signal peptide" evidence="8">
    <location>
        <begin position="1"/>
        <end position="37"/>
    </location>
</feature>
<feature type="chain" id="PRO_5027723501" evidence="8">
    <location>
        <begin position="38"/>
        <end position="451"/>
    </location>
</feature>
<evidence type="ECO:0000256" key="7">
    <source>
        <dbReference type="SAM" id="Phobius"/>
    </source>
</evidence>
<reference evidence="10" key="1">
    <citation type="submission" date="2020-08" db="EMBL/GenBank/DDBJ databases">
        <title>A bifunctional nitrone conjugated secondary metabolite targeting the ribosome.</title>
        <authorList>
            <person name="Limbrick E.M."/>
            <person name="Graf M."/>
            <person name="Derewacz D.K."/>
            <person name="Nguyen F."/>
            <person name="Spraggins J.M."/>
            <person name="Wieland M."/>
            <person name="Ynigez-Gutierrez A.E."/>
            <person name="Reisman B.J."/>
            <person name="Zinshteyn B."/>
            <person name="McCulloch K."/>
            <person name="Iverson T.M."/>
            <person name="Green R."/>
            <person name="Wilson D.N."/>
            <person name="Bachmann B.O."/>
        </authorList>
    </citation>
    <scope>NUCLEOTIDE SEQUENCE</scope>
    <source>
        <strain evidence="10">Africana</strain>
    </source>
</reference>
<dbReference type="GO" id="GO:0006508">
    <property type="term" value="P:proteolysis"/>
    <property type="evidence" value="ECO:0007669"/>
    <property type="project" value="UniProtKB-KW"/>
</dbReference>
<feature type="compositionally biased region" description="Pro residues" evidence="6">
    <location>
        <begin position="401"/>
        <end position="421"/>
    </location>
</feature>
<evidence type="ECO:0000256" key="3">
    <source>
        <dbReference type="ARBA" id="ARBA00022801"/>
    </source>
</evidence>